<dbReference type="EMBL" id="VCGU01000458">
    <property type="protein sequence ID" value="TRY63664.1"/>
    <property type="molecule type" value="Genomic_DNA"/>
</dbReference>
<feature type="region of interest" description="Disordered" evidence="1">
    <location>
        <begin position="62"/>
        <end position="82"/>
    </location>
</feature>
<dbReference type="Proteomes" id="UP000318571">
    <property type="component" value="Chromosome 10"/>
</dbReference>
<protein>
    <submittedName>
        <fullName evidence="2">Uncharacterized protein</fullName>
    </submittedName>
</protein>
<name>A0A553NDY8_TIGCA</name>
<comment type="caution">
    <text evidence="2">The sequence shown here is derived from an EMBL/GenBank/DDBJ whole genome shotgun (WGS) entry which is preliminary data.</text>
</comment>
<reference evidence="2 3" key="1">
    <citation type="journal article" date="2018" name="Nat. Ecol. Evol.">
        <title>Genomic signatures of mitonuclear coevolution across populations of Tigriopus californicus.</title>
        <authorList>
            <person name="Barreto F.S."/>
            <person name="Watson E.T."/>
            <person name="Lima T.G."/>
            <person name="Willett C.S."/>
            <person name="Edmands S."/>
            <person name="Li W."/>
            <person name="Burton R.S."/>
        </authorList>
    </citation>
    <scope>NUCLEOTIDE SEQUENCE [LARGE SCALE GENOMIC DNA]</scope>
    <source>
        <strain evidence="2 3">San Diego</strain>
    </source>
</reference>
<accession>A0A553NDY8</accession>
<proteinExistence type="predicted"/>
<evidence type="ECO:0000313" key="2">
    <source>
        <dbReference type="EMBL" id="TRY63664.1"/>
    </source>
</evidence>
<gene>
    <name evidence="2" type="ORF">TCAL_15246</name>
</gene>
<evidence type="ECO:0000313" key="3">
    <source>
        <dbReference type="Proteomes" id="UP000318571"/>
    </source>
</evidence>
<sequence>MAIVEVTFPTRNNPIITVEFDLSIKPMAMHEIPKEAIPTTIKNFRPSLSTLAMIIRLAELQDHSMPRNPHRTNAHDSQEPKCGVGIIIRNEASNYDTGSYDG</sequence>
<evidence type="ECO:0000256" key="1">
    <source>
        <dbReference type="SAM" id="MobiDB-lite"/>
    </source>
</evidence>
<keyword evidence="3" id="KW-1185">Reference proteome</keyword>
<organism evidence="2 3">
    <name type="scientific">Tigriopus californicus</name>
    <name type="common">Marine copepod</name>
    <dbReference type="NCBI Taxonomy" id="6832"/>
    <lineage>
        <taxon>Eukaryota</taxon>
        <taxon>Metazoa</taxon>
        <taxon>Ecdysozoa</taxon>
        <taxon>Arthropoda</taxon>
        <taxon>Crustacea</taxon>
        <taxon>Multicrustacea</taxon>
        <taxon>Hexanauplia</taxon>
        <taxon>Copepoda</taxon>
        <taxon>Harpacticoida</taxon>
        <taxon>Harpacticidae</taxon>
        <taxon>Tigriopus</taxon>
    </lineage>
</organism>
<dbReference type="AlphaFoldDB" id="A0A553NDY8"/>